<sequence length="536" mass="59191">MSSKAVRTYRLVLFASQFAVSTEFLDRLSHSLQKLPTITDEETRIRIIEYLRTIIDDFRETHAGMSPELKLASRTTRAFINRFFALLGLLTTATSLKKIIQNIKTPLKTHLVLADLKDPAKYASSTALLTSAFPLLHTKISAQTETGFALSALALSFFPEGYPKDYAAIYALIQGSEALIKKHAYLFPLQSKSYWFLMPLCISQLLGQATNSPDYLPGVISRLFDALYSGLIETKPVWYNGEWPKTIDAFVKIKRARYISRGILHEKVEISRTNPMHVNAKFAVMSPSETNIGVVLKNHLPKKAFYTFVLTLPLFYLYHRYTKGQGSISSDSSSANPSSSVLSTSAGTSCQDDYEEVDDINADIITKLDDSTIDQSKQLESSTSPVVYSPLPSGPSTTTSISPLQRAVISSGKFTATTLATVITSYLLFTTRLSPRVNGLISGLWFATYKTSTSGNVLFAYLARITLLAMFKQKRDALSRSKNSLFQTVGDWGATTVGALAISLLLKMHGEGRLSGRFAKYTQFLKSGGGVVDEVQ</sequence>
<dbReference type="OrthoDB" id="10619496at2759"/>
<organism evidence="2">
    <name type="scientific">Cyberlindnera fabianii</name>
    <name type="common">Yeast</name>
    <name type="synonym">Hansenula fabianii</name>
    <dbReference type="NCBI Taxonomy" id="36022"/>
    <lineage>
        <taxon>Eukaryota</taxon>
        <taxon>Fungi</taxon>
        <taxon>Dikarya</taxon>
        <taxon>Ascomycota</taxon>
        <taxon>Saccharomycotina</taxon>
        <taxon>Saccharomycetes</taxon>
        <taxon>Phaffomycetales</taxon>
        <taxon>Phaffomycetaceae</taxon>
        <taxon>Cyberlindnera</taxon>
    </lineage>
</organism>
<feature type="region of interest" description="Disordered" evidence="1">
    <location>
        <begin position="375"/>
        <end position="399"/>
    </location>
</feature>
<evidence type="ECO:0000256" key="1">
    <source>
        <dbReference type="SAM" id="MobiDB-lite"/>
    </source>
</evidence>
<dbReference type="VEuPathDB" id="FungiDB:BON22_1659"/>
<reference evidence="2" key="1">
    <citation type="journal article" date="2014" name="Genome Announc.">
        <title>Genome sequence of the yeast Cyberlindnera fabianii (Hansenula fabianii).</title>
        <authorList>
            <person name="Freel K.C."/>
            <person name="Sarilar V."/>
            <person name="Neuveglise C."/>
            <person name="Devillers H."/>
            <person name="Friedrich A."/>
            <person name="Schacherer J."/>
        </authorList>
    </citation>
    <scope>NUCLEOTIDE SEQUENCE</scope>
    <source>
        <strain evidence="2">YJS4271</strain>
    </source>
</reference>
<dbReference type="EMBL" id="LK052886">
    <property type="protein sequence ID" value="CDR37744.1"/>
    <property type="molecule type" value="Genomic_DNA"/>
</dbReference>
<feature type="region of interest" description="Disordered" evidence="1">
    <location>
        <begin position="327"/>
        <end position="350"/>
    </location>
</feature>
<protein>
    <submittedName>
        <fullName evidence="2">CYFA0S01e16248g1_1</fullName>
    </submittedName>
</protein>
<dbReference type="AlphaFoldDB" id="A0A061ASP0"/>
<feature type="compositionally biased region" description="Low complexity" evidence="1">
    <location>
        <begin position="327"/>
        <end position="349"/>
    </location>
</feature>
<name>A0A061ASP0_CYBFA</name>
<accession>A0A061ASP0</accession>
<feature type="compositionally biased region" description="Low complexity" evidence="1">
    <location>
        <begin position="389"/>
        <end position="399"/>
    </location>
</feature>
<gene>
    <name evidence="2" type="ORF">CYFA0S_01e16248g</name>
</gene>
<feature type="compositionally biased region" description="Polar residues" evidence="1">
    <location>
        <begin position="375"/>
        <end position="386"/>
    </location>
</feature>
<proteinExistence type="predicted"/>
<evidence type="ECO:0000313" key="2">
    <source>
        <dbReference type="EMBL" id="CDR37744.1"/>
    </source>
</evidence>